<gene>
    <name evidence="7" type="ORF">PSYICH_LOCUS12723</name>
</gene>
<reference evidence="7" key="1">
    <citation type="submission" date="2022-01" db="EMBL/GenBank/DDBJ databases">
        <authorList>
            <person name="King R."/>
        </authorList>
    </citation>
    <scope>NUCLEOTIDE SEQUENCE</scope>
</reference>
<comment type="subunit">
    <text evidence="1">Self-associates forming complexes of several hundred monomers.</text>
</comment>
<comment type="function">
    <text evidence="5">Involved in transvection phenomena (= synapsis-dependent gene expression), where the synaptic pairing of chromosomes carrying genes with which zeste interacts influences the expression of these genes. Zeste binds to DNA and stimulates transcription from a nearby promoter.</text>
</comment>
<organism evidence="7 8">
    <name type="scientific">Psylliodes chrysocephalus</name>
    <dbReference type="NCBI Taxonomy" id="3402493"/>
    <lineage>
        <taxon>Eukaryota</taxon>
        <taxon>Metazoa</taxon>
        <taxon>Ecdysozoa</taxon>
        <taxon>Arthropoda</taxon>
        <taxon>Hexapoda</taxon>
        <taxon>Insecta</taxon>
        <taxon>Pterygota</taxon>
        <taxon>Neoptera</taxon>
        <taxon>Endopterygota</taxon>
        <taxon>Coleoptera</taxon>
        <taxon>Polyphaga</taxon>
        <taxon>Cucujiformia</taxon>
        <taxon>Chrysomeloidea</taxon>
        <taxon>Chrysomelidae</taxon>
        <taxon>Galerucinae</taxon>
        <taxon>Alticini</taxon>
        <taxon>Psylliodes</taxon>
    </lineage>
</organism>
<dbReference type="AlphaFoldDB" id="A0A9P0D5E0"/>
<dbReference type="Pfam" id="PF13873">
    <property type="entry name" value="Myb_DNA-bind_5"/>
    <property type="match status" value="1"/>
</dbReference>
<evidence type="ECO:0000256" key="2">
    <source>
        <dbReference type="ARBA" id="ARBA00016807"/>
    </source>
</evidence>
<evidence type="ECO:0000256" key="1">
    <source>
        <dbReference type="ARBA" id="ARBA00011764"/>
    </source>
</evidence>
<evidence type="ECO:0000256" key="4">
    <source>
        <dbReference type="ARBA" id="ARBA00023163"/>
    </source>
</evidence>
<dbReference type="OrthoDB" id="7543230at2759"/>
<dbReference type="Proteomes" id="UP001153636">
    <property type="component" value="Chromosome 6"/>
</dbReference>
<evidence type="ECO:0000313" key="8">
    <source>
        <dbReference type="Proteomes" id="UP001153636"/>
    </source>
</evidence>
<keyword evidence="3" id="KW-0805">Transcription regulation</keyword>
<keyword evidence="4" id="KW-0804">Transcription</keyword>
<protein>
    <recommendedName>
        <fullName evidence="2">Regulatory protein zeste</fullName>
    </recommendedName>
</protein>
<accession>A0A9P0D5E0</accession>
<evidence type="ECO:0000313" key="7">
    <source>
        <dbReference type="EMBL" id="CAH1111715.1"/>
    </source>
</evidence>
<dbReference type="EMBL" id="OV651818">
    <property type="protein sequence ID" value="CAH1111715.1"/>
    <property type="molecule type" value="Genomic_DNA"/>
</dbReference>
<evidence type="ECO:0000259" key="6">
    <source>
        <dbReference type="Pfam" id="PF13873"/>
    </source>
</evidence>
<proteinExistence type="predicted"/>
<evidence type="ECO:0000256" key="3">
    <source>
        <dbReference type="ARBA" id="ARBA00023015"/>
    </source>
</evidence>
<sequence length="104" mass="12396">MDLKEKKLYCSQQQKQQLTEMVTKDKQLLSGKFSNNFTMKDSVEKWENIALALNSMPGANKEWKQWKKTWQDMKCSIKKKAYNNKKPYARNGRRATHCRCFDIK</sequence>
<name>A0A9P0D5E0_9CUCU</name>
<evidence type="ECO:0000256" key="5">
    <source>
        <dbReference type="ARBA" id="ARBA00025466"/>
    </source>
</evidence>
<keyword evidence="8" id="KW-1185">Reference proteome</keyword>
<feature type="domain" description="Myb/SANT-like DNA-binding" evidence="6">
    <location>
        <begin position="7"/>
        <end position="81"/>
    </location>
</feature>
<dbReference type="InterPro" id="IPR028002">
    <property type="entry name" value="Myb_DNA-bind_5"/>
</dbReference>